<dbReference type="EMBL" id="JANIBK010000063">
    <property type="protein sequence ID" value="MCQ8129239.1"/>
    <property type="molecule type" value="Genomic_DNA"/>
</dbReference>
<gene>
    <name evidence="2" type="ORF">NP596_12320</name>
</gene>
<feature type="compositionally biased region" description="Low complexity" evidence="1">
    <location>
        <begin position="288"/>
        <end position="304"/>
    </location>
</feature>
<sequence length="469" mass="52557">MSEPEVVESKVVYVDVEKLQFDLQNPRFAMLSDQRDALHAFCDDSHAKKIVNLAVSISEMGLNPSELLIVIRSERKGRYIALEGNRRLAAMKLLSLPARLSETPLSKPFQTRIRKAAQIADKDTLHRIPCRLLPSREEANQWISLKHTGENEGTGVVQWNGEERARFRGAEAGLQLLDYVREHAKLTSEAQEGLKHFPVTNLDRLLGDPDFRNALGIAIEQGKVLMTHPADEVLAALTKVIEDLSKREVTVTAIKLKKDRAEYLDAIKDYLPTSDPLENPTDLSGVAPTTTKPSTHSTSTVKPSPKLRNKPSTRDRKSVIPKGCVIPIYVPKINEVFRELRTLDADTYPNAASALLRILIDTTTLEYIAKQQIPVRNTGTGQPDFKPRIEAVLDHYKAATSQRDVCNAAKNALLQPSGAIYIEQLHGQLHSRYTHPIPDNLRLGWDMIENWLKGVWLSLEMLTNTSKNP</sequence>
<evidence type="ECO:0008006" key="4">
    <source>
        <dbReference type="Google" id="ProtNLM"/>
    </source>
</evidence>
<feature type="region of interest" description="Disordered" evidence="1">
    <location>
        <begin position="275"/>
        <end position="316"/>
    </location>
</feature>
<reference evidence="2 3" key="1">
    <citation type="submission" date="2022-07" db="EMBL/GenBank/DDBJ databases">
        <title>Methylomonas rivi sp. nov., Methylomonas rosea sp. nov., Methylomonas aureus sp. nov. and Methylomonas subterranea sp. nov., four novel methanotrophs isolated from a freshwater creek and the deep terrestrial subsurface.</title>
        <authorList>
            <person name="Abin C."/>
            <person name="Sankaranarayanan K."/>
            <person name="Garner C."/>
            <person name="Sindelar R."/>
            <person name="Kotary K."/>
            <person name="Garner R."/>
            <person name="Barclay S."/>
            <person name="Lawson P."/>
            <person name="Krumholz L."/>
        </authorList>
    </citation>
    <scope>NUCLEOTIDE SEQUENCE [LARGE SCALE GENOMIC DNA]</scope>
    <source>
        <strain evidence="2 3">WSC-6</strain>
    </source>
</reference>
<protein>
    <recommendedName>
        <fullName evidence="4">ParB/Sulfiredoxin domain-containing protein</fullName>
    </recommendedName>
</protein>
<comment type="caution">
    <text evidence="2">The sequence shown here is derived from an EMBL/GenBank/DDBJ whole genome shotgun (WGS) entry which is preliminary data.</text>
</comment>
<name>A0ABT1U5W0_9GAMM</name>
<dbReference type="RefSeq" id="WP_256615661.1">
    <property type="nucleotide sequence ID" value="NZ_JANIBK010000063.1"/>
</dbReference>
<proteinExistence type="predicted"/>
<organism evidence="2 3">
    <name type="scientific">Methylomonas rivi</name>
    <dbReference type="NCBI Taxonomy" id="2952226"/>
    <lineage>
        <taxon>Bacteria</taxon>
        <taxon>Pseudomonadati</taxon>
        <taxon>Pseudomonadota</taxon>
        <taxon>Gammaproteobacteria</taxon>
        <taxon>Methylococcales</taxon>
        <taxon>Methylococcaceae</taxon>
        <taxon>Methylomonas</taxon>
    </lineage>
</organism>
<evidence type="ECO:0000313" key="3">
    <source>
        <dbReference type="Proteomes" id="UP001524586"/>
    </source>
</evidence>
<evidence type="ECO:0000313" key="2">
    <source>
        <dbReference type="EMBL" id="MCQ8129239.1"/>
    </source>
</evidence>
<keyword evidence="3" id="KW-1185">Reference proteome</keyword>
<evidence type="ECO:0000256" key="1">
    <source>
        <dbReference type="SAM" id="MobiDB-lite"/>
    </source>
</evidence>
<accession>A0ABT1U5W0</accession>
<dbReference type="Proteomes" id="UP001524586">
    <property type="component" value="Unassembled WGS sequence"/>
</dbReference>